<evidence type="ECO:0000256" key="2">
    <source>
        <dbReference type="SAM" id="SignalP"/>
    </source>
</evidence>
<feature type="transmembrane region" description="Helical" evidence="1">
    <location>
        <begin position="41"/>
        <end position="59"/>
    </location>
</feature>
<evidence type="ECO:0000313" key="3">
    <source>
        <dbReference type="EMBL" id="NOV43006.1"/>
    </source>
</evidence>
<sequence length="91" mass="10794">MLLSLQMLFLCAPLVAPIILLNETQHYPNRYSHYVFEHQCVPNTHFTSATTLFFFFFVFEKQTNARPRFYALDHNCPASKIQRHFTCDNSY</sequence>
<accession>A0A6M2DA82</accession>
<keyword evidence="1" id="KW-0812">Transmembrane</keyword>
<name>A0A6M2DA82_RHIMP</name>
<protein>
    <recommendedName>
        <fullName evidence="4">Secreted protein</fullName>
    </recommendedName>
</protein>
<organism evidence="3">
    <name type="scientific">Rhipicephalus microplus</name>
    <name type="common">Cattle tick</name>
    <name type="synonym">Boophilus microplus</name>
    <dbReference type="NCBI Taxonomy" id="6941"/>
    <lineage>
        <taxon>Eukaryota</taxon>
        <taxon>Metazoa</taxon>
        <taxon>Ecdysozoa</taxon>
        <taxon>Arthropoda</taxon>
        <taxon>Chelicerata</taxon>
        <taxon>Arachnida</taxon>
        <taxon>Acari</taxon>
        <taxon>Parasitiformes</taxon>
        <taxon>Ixodida</taxon>
        <taxon>Ixodoidea</taxon>
        <taxon>Ixodidae</taxon>
        <taxon>Rhipicephalinae</taxon>
        <taxon>Rhipicephalus</taxon>
        <taxon>Boophilus</taxon>
    </lineage>
</organism>
<keyword evidence="1" id="KW-1133">Transmembrane helix</keyword>
<keyword evidence="1" id="KW-0472">Membrane</keyword>
<keyword evidence="2" id="KW-0732">Signal</keyword>
<feature type="chain" id="PRO_5026884350" description="Secreted protein" evidence="2">
    <location>
        <begin position="18"/>
        <end position="91"/>
    </location>
</feature>
<evidence type="ECO:0008006" key="4">
    <source>
        <dbReference type="Google" id="ProtNLM"/>
    </source>
</evidence>
<proteinExistence type="predicted"/>
<feature type="signal peptide" evidence="2">
    <location>
        <begin position="1"/>
        <end position="17"/>
    </location>
</feature>
<reference evidence="3" key="1">
    <citation type="submission" date="2019-09" db="EMBL/GenBank/DDBJ databases">
        <title>Organ-specific transcriptomic study of the physiology of the cattle tick, Rhipicephalus microplus.</title>
        <authorList>
            <person name="Tirloni L."/>
            <person name="Braz G."/>
            <person name="Gandara A.C.P."/>
            <person name="Sabadin G.A."/>
            <person name="da Silva R.M."/>
            <person name="Guizzo M.G."/>
            <person name="Machado J.A."/>
            <person name="Costa E.P."/>
            <person name="Gomes H.F."/>
            <person name="Moraes J."/>
            <person name="Mota M.B.S."/>
            <person name="Mesquita R.D."/>
            <person name="Alvarenga P.H."/>
            <person name="Alves F."/>
            <person name="Seixas A."/>
            <person name="da Fonseca R.N."/>
            <person name="Fogaca A."/>
            <person name="Logullo C."/>
            <person name="Tanaka A."/>
            <person name="Daffre S."/>
            <person name="Termignoni C."/>
            <person name="Vaz I.S.Jr."/>
            <person name="Oliveira P.L."/>
            <person name="Ribeiro J.M."/>
        </authorList>
    </citation>
    <scope>NUCLEOTIDE SEQUENCE</scope>
    <source>
        <strain evidence="3">Porto Alegre</strain>
    </source>
</reference>
<evidence type="ECO:0000256" key="1">
    <source>
        <dbReference type="SAM" id="Phobius"/>
    </source>
</evidence>
<dbReference type="EMBL" id="GHWJ01010269">
    <property type="protein sequence ID" value="NOV43006.1"/>
    <property type="molecule type" value="Transcribed_RNA"/>
</dbReference>
<dbReference type="AlphaFoldDB" id="A0A6M2DA82"/>